<comment type="caution">
    <text evidence="4">The sequence shown here is derived from an EMBL/GenBank/DDBJ whole genome shotgun (WGS) entry which is preliminary data.</text>
</comment>
<feature type="region of interest" description="Disordered" evidence="2">
    <location>
        <begin position="1"/>
        <end position="23"/>
    </location>
</feature>
<evidence type="ECO:0000313" key="4">
    <source>
        <dbReference type="EMBL" id="PRZ33905.1"/>
    </source>
</evidence>
<comment type="similarity">
    <text evidence="1">Belongs to the metallo-dependent hydrolases superfamily.</text>
</comment>
<accession>A0A2T0ZC34</accession>
<feature type="domain" description="Amidohydrolase-related" evidence="3">
    <location>
        <begin position="40"/>
        <end position="351"/>
    </location>
</feature>
<keyword evidence="5" id="KW-1185">Reference proteome</keyword>
<gene>
    <name evidence="4" type="ORF">CLV47_12438</name>
</gene>
<dbReference type="EMBL" id="PVUE01000024">
    <property type="protein sequence ID" value="PRZ33905.1"/>
    <property type="molecule type" value="Genomic_DNA"/>
</dbReference>
<dbReference type="AlphaFoldDB" id="A0A2T0ZC34"/>
<dbReference type="SUPFAM" id="SSF51556">
    <property type="entry name" value="Metallo-dependent hydrolases"/>
    <property type="match status" value="1"/>
</dbReference>
<name>A0A2T0ZC34_9ACTN</name>
<dbReference type="InterPro" id="IPR052350">
    <property type="entry name" value="Metallo-dep_Lactonases"/>
</dbReference>
<organism evidence="4 5">
    <name type="scientific">Antricoccus suffuscus</name>
    <dbReference type="NCBI Taxonomy" id="1629062"/>
    <lineage>
        <taxon>Bacteria</taxon>
        <taxon>Bacillati</taxon>
        <taxon>Actinomycetota</taxon>
        <taxon>Actinomycetes</taxon>
        <taxon>Geodermatophilales</taxon>
        <taxon>Antricoccaceae</taxon>
        <taxon>Antricoccus</taxon>
    </lineage>
</organism>
<evidence type="ECO:0000259" key="3">
    <source>
        <dbReference type="Pfam" id="PF04909"/>
    </source>
</evidence>
<dbReference type="Pfam" id="PF04909">
    <property type="entry name" value="Amidohydro_2"/>
    <property type="match status" value="1"/>
</dbReference>
<dbReference type="PANTHER" id="PTHR43569">
    <property type="entry name" value="AMIDOHYDROLASE"/>
    <property type="match status" value="1"/>
</dbReference>
<dbReference type="OrthoDB" id="5450317at2"/>
<dbReference type="Proteomes" id="UP000237752">
    <property type="component" value="Unassembled WGS sequence"/>
</dbReference>
<evidence type="ECO:0000256" key="2">
    <source>
        <dbReference type="SAM" id="MobiDB-lite"/>
    </source>
</evidence>
<protein>
    <submittedName>
        <fullName evidence="4">Putative TIM-barrel fold metal-dependent hydrolase</fullName>
    </submittedName>
</protein>
<dbReference type="InterPro" id="IPR006680">
    <property type="entry name" value="Amidohydro-rel"/>
</dbReference>
<evidence type="ECO:0000313" key="5">
    <source>
        <dbReference type="Proteomes" id="UP000237752"/>
    </source>
</evidence>
<dbReference type="RefSeq" id="WP_106350875.1">
    <property type="nucleotide sequence ID" value="NZ_PVUE01000024.1"/>
</dbReference>
<dbReference type="PANTHER" id="PTHR43569:SF1">
    <property type="entry name" value="BLL3371 PROTEIN"/>
    <property type="match status" value="1"/>
</dbReference>
<reference evidence="4 5" key="1">
    <citation type="submission" date="2018-03" db="EMBL/GenBank/DDBJ databases">
        <title>Genomic Encyclopedia of Archaeal and Bacterial Type Strains, Phase II (KMG-II): from individual species to whole genera.</title>
        <authorList>
            <person name="Goeker M."/>
        </authorList>
    </citation>
    <scope>NUCLEOTIDE SEQUENCE [LARGE SCALE GENOMIC DNA]</scope>
    <source>
        <strain evidence="4 5">DSM 100065</strain>
    </source>
</reference>
<proteinExistence type="inferred from homology"/>
<sequence>MTDAQAIDAKRPRSNNPNPNTTWLASKRSEAIIEPDLPIIDPHHHLWDRAGNRYLLDELMADISGGHNVLATVFIECSSMYRASGPRETAPIGETEFVNGIAAMSASGTYGLTRACDGIVSFADLMLGDRVEDVLQEHIRAGGERFKGIRHAAAWDPSEEIGLSHTNPRSDMFSTNEFRAGFARLQPLGLTFEAWLYHPQLDAFADLAAAFPETKIVLNHVGGPLGIGAPYAGHRDEVFATWQESIRAVAQNPNVYVKLGGLGMKVNGFDFHKLPAPPTSEDLAKVWRPYFETCIEHFGVRRCMFESNFPVDKISGSYTTYWNAFKRIASGASADDKAALFSGTAAEFYRLDVAAYPS</sequence>
<keyword evidence="4" id="KW-0378">Hydrolase</keyword>
<dbReference type="GO" id="GO:0016787">
    <property type="term" value="F:hydrolase activity"/>
    <property type="evidence" value="ECO:0007669"/>
    <property type="project" value="UniProtKB-KW"/>
</dbReference>
<evidence type="ECO:0000256" key="1">
    <source>
        <dbReference type="ARBA" id="ARBA00038310"/>
    </source>
</evidence>
<dbReference type="Gene3D" id="3.20.20.140">
    <property type="entry name" value="Metal-dependent hydrolases"/>
    <property type="match status" value="1"/>
</dbReference>
<dbReference type="InterPro" id="IPR032466">
    <property type="entry name" value="Metal_Hydrolase"/>
</dbReference>